<dbReference type="AlphaFoldDB" id="A0A210PHR6"/>
<dbReference type="GO" id="GO:0000712">
    <property type="term" value="P:resolution of meiotic recombination intermediates"/>
    <property type="evidence" value="ECO:0007669"/>
    <property type="project" value="InterPro"/>
</dbReference>
<proteinExistence type="predicted"/>
<evidence type="ECO:0000313" key="3">
    <source>
        <dbReference type="Proteomes" id="UP000242188"/>
    </source>
</evidence>
<comment type="caution">
    <text evidence="2">The sequence shown here is derived from an EMBL/GenBank/DDBJ whole genome shotgun (WGS) entry which is preliminary data.</text>
</comment>
<sequence length="1074" mass="122139">MLIYKGIDYLDNALSQRQKLLQKYLVSVPHHLEHVDMYSHTGKLRDSNFREPWKRATVDRKLLQTEGTRLNAELTCLSELVSNQIKEIESLGRDILDSVEHGVFDLGEFIPSSNPSSQEDFQEALQLDVIDSLKTKEIFLKEDIQHWLSASPSDSFKLEEVFMSDSLPDLSRNLPSLNAMRGRLHPNQASDPLNSKGSGLLALKDRIAHEEVLSQEDHCDIARCEASSLDFDWQKFELTEADGELEECLFPFEKENGRKEAIYNSTKIAIELGTSCPLEVKSPASDTFDRLVKRDIDKKYKTEVEKVDTTPPVKFTQSFLEINEIELGDEDIDMKKALLDSPMVGPRVQQLPNCDLKKSLAQLRSHPLIEDDNRLLTPAQKENIVWKIWQHERYLDDVLSLRLPEFEGKPTFDIDIGPNKAKEMLKLKADEDLGKIELCLCWDAISVAAAKMKGCQVERLKEADCHNKCPTTADSPVEQFKKYTSTALFEDKDAVLEEVSSLVLNGDIIENKQKEEKAKAWKPRPLLRPKELSKAGVDPLSDFLLLRSYVQCGSMERQDSSKSFDKTNTKTQKPRTKTMRTDSPCMSPSDLDIQNIGAVMPKKKQKTWDHRTVPVTIQGDFASVLEIIEDQASYFMAALRGSKGMYLPNNFSDLTPDNARFLVKQNEKCLEDNKEDGTKCDTYKATVALHILCGARDILIHCCFESALSHIKSMQEKYQSVLKNCLDDMRKKLFQLKCNFNQRRIFHPKLVSLYCHINERLQKSTKDQDGTKEKILIVTGQERMSLKCCLRDFVRGGSGVKADLLTDLSGELSKRLESVTCLISHRSELFTEFPWCLFTVVMDYDDSGDDTVLQDLCKAHSLPLISFSVKNKDVPADSSTENHMAPQNKDMCAPLTIIGSRYLTSRPELLQLLETRHNLLILERDYDQIKSIDEMYFADLVIDEKTCVVVQPLQDMAEVWQSELFHSKIITLSLKFTTCYIVFYSNQKSKKHSSCLENINRFQAAVGNPARKQEFLVQTFISDNAGEAAKFVRNVCDTSEGMPSVRKDGSRGKRTWLTEECSECSTCPTETVSE</sequence>
<dbReference type="GO" id="GO:0000794">
    <property type="term" value="C:condensed nuclear chromosome"/>
    <property type="evidence" value="ECO:0007669"/>
    <property type="project" value="InterPro"/>
</dbReference>
<dbReference type="Proteomes" id="UP000242188">
    <property type="component" value="Unassembled WGS sequence"/>
</dbReference>
<dbReference type="PANTHER" id="PTHR35668">
    <property type="entry name" value="PROTEIN SHORTAGE IN CHIASMATA 1 ORTHOLOG"/>
    <property type="match status" value="1"/>
</dbReference>
<name>A0A210PHR6_MIZYE</name>
<dbReference type="PANTHER" id="PTHR35668:SF1">
    <property type="entry name" value="PROTEIN SHORTAGE IN CHIASMATA 1 ORTHOLOG"/>
    <property type="match status" value="1"/>
</dbReference>
<feature type="compositionally biased region" description="Basic and acidic residues" evidence="1">
    <location>
        <begin position="557"/>
        <end position="568"/>
    </location>
</feature>
<dbReference type="GO" id="GO:0016887">
    <property type="term" value="F:ATP hydrolysis activity"/>
    <property type="evidence" value="ECO:0007669"/>
    <property type="project" value="InterPro"/>
</dbReference>
<evidence type="ECO:0000313" key="2">
    <source>
        <dbReference type="EMBL" id="OWF36039.1"/>
    </source>
</evidence>
<dbReference type="GO" id="GO:0003697">
    <property type="term" value="F:single-stranded DNA binding"/>
    <property type="evidence" value="ECO:0007669"/>
    <property type="project" value="TreeGrafter"/>
</dbReference>
<dbReference type="OrthoDB" id="6122627at2759"/>
<protein>
    <submittedName>
        <fullName evidence="2">Uncharacterized protein C9orf84</fullName>
    </submittedName>
</protein>
<dbReference type="EMBL" id="NEDP02076682">
    <property type="protein sequence ID" value="OWF36039.1"/>
    <property type="molecule type" value="Genomic_DNA"/>
</dbReference>
<reference evidence="2 3" key="1">
    <citation type="journal article" date="2017" name="Nat. Ecol. Evol.">
        <title>Scallop genome provides insights into evolution of bilaterian karyotype and development.</title>
        <authorList>
            <person name="Wang S."/>
            <person name="Zhang J."/>
            <person name="Jiao W."/>
            <person name="Li J."/>
            <person name="Xun X."/>
            <person name="Sun Y."/>
            <person name="Guo X."/>
            <person name="Huan P."/>
            <person name="Dong B."/>
            <person name="Zhang L."/>
            <person name="Hu X."/>
            <person name="Sun X."/>
            <person name="Wang J."/>
            <person name="Zhao C."/>
            <person name="Wang Y."/>
            <person name="Wang D."/>
            <person name="Huang X."/>
            <person name="Wang R."/>
            <person name="Lv J."/>
            <person name="Li Y."/>
            <person name="Zhang Z."/>
            <person name="Liu B."/>
            <person name="Lu W."/>
            <person name="Hui Y."/>
            <person name="Liang J."/>
            <person name="Zhou Z."/>
            <person name="Hou R."/>
            <person name="Li X."/>
            <person name="Liu Y."/>
            <person name="Li H."/>
            <person name="Ning X."/>
            <person name="Lin Y."/>
            <person name="Zhao L."/>
            <person name="Xing Q."/>
            <person name="Dou J."/>
            <person name="Li Y."/>
            <person name="Mao J."/>
            <person name="Guo H."/>
            <person name="Dou H."/>
            <person name="Li T."/>
            <person name="Mu C."/>
            <person name="Jiang W."/>
            <person name="Fu Q."/>
            <person name="Fu X."/>
            <person name="Miao Y."/>
            <person name="Liu J."/>
            <person name="Yu Q."/>
            <person name="Li R."/>
            <person name="Liao H."/>
            <person name="Li X."/>
            <person name="Kong Y."/>
            <person name="Jiang Z."/>
            <person name="Chourrout D."/>
            <person name="Li R."/>
            <person name="Bao Z."/>
        </authorList>
    </citation>
    <scope>NUCLEOTIDE SEQUENCE [LARGE SCALE GENOMIC DNA]</scope>
    <source>
        <strain evidence="2 3">PY_sf001</strain>
    </source>
</reference>
<dbReference type="Pfam" id="PF17825">
    <property type="entry name" value="DUF5587"/>
    <property type="match status" value="1"/>
</dbReference>
<evidence type="ECO:0000256" key="1">
    <source>
        <dbReference type="SAM" id="MobiDB-lite"/>
    </source>
</evidence>
<dbReference type="STRING" id="6573.A0A210PHR6"/>
<keyword evidence="3" id="KW-1185">Reference proteome</keyword>
<dbReference type="InterPro" id="IPR039991">
    <property type="entry name" value="SHOC1"/>
</dbReference>
<accession>A0A210PHR6</accession>
<feature type="region of interest" description="Disordered" evidence="1">
    <location>
        <begin position="557"/>
        <end position="592"/>
    </location>
</feature>
<organism evidence="2 3">
    <name type="scientific">Mizuhopecten yessoensis</name>
    <name type="common">Japanese scallop</name>
    <name type="synonym">Patinopecten yessoensis</name>
    <dbReference type="NCBI Taxonomy" id="6573"/>
    <lineage>
        <taxon>Eukaryota</taxon>
        <taxon>Metazoa</taxon>
        <taxon>Spiralia</taxon>
        <taxon>Lophotrochozoa</taxon>
        <taxon>Mollusca</taxon>
        <taxon>Bivalvia</taxon>
        <taxon>Autobranchia</taxon>
        <taxon>Pteriomorphia</taxon>
        <taxon>Pectinida</taxon>
        <taxon>Pectinoidea</taxon>
        <taxon>Pectinidae</taxon>
        <taxon>Mizuhopecten</taxon>
    </lineage>
</organism>
<gene>
    <name evidence="2" type="ORF">KP79_PYT09203</name>
</gene>